<evidence type="ECO:0000259" key="6">
    <source>
        <dbReference type="PROSITE" id="PS50055"/>
    </source>
</evidence>
<dbReference type="InterPro" id="IPR003595">
    <property type="entry name" value="Tyr_Pase_cat"/>
</dbReference>
<feature type="domain" description="Tyrosine-protein phosphatase" evidence="6">
    <location>
        <begin position="49"/>
        <end position="307"/>
    </location>
</feature>
<accession>A0A8B8F5P6</accession>
<dbReference type="InterPro" id="IPR029021">
    <property type="entry name" value="Prot-tyrosine_phosphatase-like"/>
</dbReference>
<reference evidence="9" key="1">
    <citation type="submission" date="2025-08" db="UniProtKB">
        <authorList>
            <consortium name="RefSeq"/>
        </authorList>
    </citation>
    <scope>IDENTIFICATION</scope>
    <source>
        <tissue evidence="9">Whole body</tissue>
    </source>
</reference>
<dbReference type="InterPro" id="IPR016130">
    <property type="entry name" value="Tyr_Pase_AS"/>
</dbReference>
<feature type="chain" id="PRO_5034165499" description="protein-tyrosine-phosphatase" evidence="5">
    <location>
        <begin position="17"/>
        <end position="355"/>
    </location>
</feature>
<dbReference type="PROSITE" id="PS50055">
    <property type="entry name" value="TYR_PHOSPHATASE_PTP"/>
    <property type="match status" value="1"/>
</dbReference>
<dbReference type="InterPro" id="IPR000387">
    <property type="entry name" value="Tyr_Pase_dom"/>
</dbReference>
<sequence>MILILTIAGIIQGALNKRMSWEELKLFRTSWKSSDLNFKQLQTKSSREIATEYNALNSNWKTNISTKTNCDIAMLLENKSKNRYADIIPYDYNRVILKQRSNNYINASFIKYDKNIREYIACQAPMKNTCTDMWQMVLEQDVVSIVMLCETSETNKAKCEKYFPNDEEISIQFGDIKVAEIIMNDYKMNSFTMKNLTVHKGNLKKSIRHFQYHGWPDFGIPKDPSTLMKFCEVVQSKSPEGLIVVHCSAGVGRTGTYITCDIFMQLIQKNIKPLSVYRTVQKLRGQRKNMVQTQDQYEFIYTYLAYLLKQKKSQGVSTVMQIGNAVLQVILSNLPNLDFNPVNLLNIPLQWVNIC</sequence>
<dbReference type="PANTHER" id="PTHR19134:SF562">
    <property type="entry name" value="PROTEIN-TYROSINE-PHOSPHATASE"/>
    <property type="match status" value="1"/>
</dbReference>
<evidence type="ECO:0000313" key="8">
    <source>
        <dbReference type="Proteomes" id="UP000694846"/>
    </source>
</evidence>
<evidence type="ECO:0000256" key="1">
    <source>
        <dbReference type="ARBA" id="ARBA00009580"/>
    </source>
</evidence>
<feature type="signal peptide" evidence="5">
    <location>
        <begin position="1"/>
        <end position="16"/>
    </location>
</feature>
<dbReference type="RefSeq" id="XP_025406028.1">
    <property type="nucleotide sequence ID" value="XM_025550243.1"/>
</dbReference>
<dbReference type="Gene3D" id="3.90.190.10">
    <property type="entry name" value="Protein tyrosine phosphatase superfamily"/>
    <property type="match status" value="1"/>
</dbReference>
<evidence type="ECO:0000259" key="7">
    <source>
        <dbReference type="PROSITE" id="PS50056"/>
    </source>
</evidence>
<name>A0A8B8F5P6_9HEMI</name>
<dbReference type="InterPro" id="IPR050348">
    <property type="entry name" value="Protein-Tyr_Phosphatase"/>
</dbReference>
<keyword evidence="5" id="KW-0732">Signal</keyword>
<keyword evidence="4" id="KW-0904">Protein phosphatase</keyword>
<dbReference type="GO" id="GO:0004725">
    <property type="term" value="F:protein tyrosine phosphatase activity"/>
    <property type="evidence" value="ECO:0007669"/>
    <property type="project" value="UniProtKB-EC"/>
</dbReference>
<evidence type="ECO:0000256" key="5">
    <source>
        <dbReference type="SAM" id="SignalP"/>
    </source>
</evidence>
<feature type="domain" description="Tyrosine specific protein phosphatases" evidence="7">
    <location>
        <begin position="228"/>
        <end position="298"/>
    </location>
</feature>
<dbReference type="PANTHER" id="PTHR19134">
    <property type="entry name" value="RECEPTOR-TYPE TYROSINE-PROTEIN PHOSPHATASE"/>
    <property type="match status" value="1"/>
</dbReference>
<dbReference type="PROSITE" id="PS50056">
    <property type="entry name" value="TYR_PHOSPHATASE_2"/>
    <property type="match status" value="1"/>
</dbReference>
<dbReference type="AlphaFoldDB" id="A0A8B8F5P6"/>
<dbReference type="PRINTS" id="PR00700">
    <property type="entry name" value="PRTYPHPHTASE"/>
</dbReference>
<dbReference type="Proteomes" id="UP000694846">
    <property type="component" value="Unplaced"/>
</dbReference>
<gene>
    <name evidence="9" type="primary">LOC112680205</name>
</gene>
<proteinExistence type="inferred from homology"/>
<evidence type="ECO:0000256" key="4">
    <source>
        <dbReference type="ARBA" id="ARBA00022912"/>
    </source>
</evidence>
<organism evidence="8 9">
    <name type="scientific">Sipha flava</name>
    <name type="common">yellow sugarcane aphid</name>
    <dbReference type="NCBI Taxonomy" id="143950"/>
    <lineage>
        <taxon>Eukaryota</taxon>
        <taxon>Metazoa</taxon>
        <taxon>Ecdysozoa</taxon>
        <taxon>Arthropoda</taxon>
        <taxon>Hexapoda</taxon>
        <taxon>Insecta</taxon>
        <taxon>Pterygota</taxon>
        <taxon>Neoptera</taxon>
        <taxon>Paraneoptera</taxon>
        <taxon>Hemiptera</taxon>
        <taxon>Sternorrhyncha</taxon>
        <taxon>Aphidomorpha</taxon>
        <taxon>Aphidoidea</taxon>
        <taxon>Aphididae</taxon>
        <taxon>Sipha</taxon>
    </lineage>
</organism>
<evidence type="ECO:0000256" key="2">
    <source>
        <dbReference type="ARBA" id="ARBA00013064"/>
    </source>
</evidence>
<keyword evidence="3" id="KW-0378">Hydrolase</keyword>
<dbReference type="EC" id="3.1.3.48" evidence="2"/>
<dbReference type="GeneID" id="112680205"/>
<dbReference type="SUPFAM" id="SSF52799">
    <property type="entry name" value="(Phosphotyrosine protein) phosphatases II"/>
    <property type="match status" value="1"/>
</dbReference>
<dbReference type="PROSITE" id="PS00383">
    <property type="entry name" value="TYR_PHOSPHATASE_1"/>
    <property type="match status" value="1"/>
</dbReference>
<evidence type="ECO:0000256" key="3">
    <source>
        <dbReference type="ARBA" id="ARBA00022801"/>
    </source>
</evidence>
<dbReference type="InterPro" id="IPR000242">
    <property type="entry name" value="PTP_cat"/>
</dbReference>
<keyword evidence="8" id="KW-1185">Reference proteome</keyword>
<evidence type="ECO:0000313" key="9">
    <source>
        <dbReference type="RefSeq" id="XP_025406028.1"/>
    </source>
</evidence>
<protein>
    <recommendedName>
        <fullName evidence="2">protein-tyrosine-phosphatase</fullName>
        <ecNumber evidence="2">3.1.3.48</ecNumber>
    </recommendedName>
</protein>
<dbReference type="CDD" id="cd00047">
    <property type="entry name" value="PTPc"/>
    <property type="match status" value="1"/>
</dbReference>
<dbReference type="SMART" id="SM00404">
    <property type="entry name" value="PTPc_motif"/>
    <property type="match status" value="1"/>
</dbReference>
<dbReference type="SMART" id="SM00194">
    <property type="entry name" value="PTPc"/>
    <property type="match status" value="1"/>
</dbReference>
<comment type="similarity">
    <text evidence="1">Belongs to the protein-tyrosine phosphatase family.</text>
</comment>
<dbReference type="Pfam" id="PF00102">
    <property type="entry name" value="Y_phosphatase"/>
    <property type="match status" value="1"/>
</dbReference>
<dbReference type="GO" id="GO:0008045">
    <property type="term" value="P:motor neuron axon guidance"/>
    <property type="evidence" value="ECO:0007669"/>
    <property type="project" value="TreeGrafter"/>
</dbReference>
<dbReference type="OrthoDB" id="5854685at2759"/>